<accession>A0A2P2P913</accession>
<sequence length="44" mass="5064">MEKINSLASPTYFVILVSKVHIILQYSFEVTCNYSHQSCPLVFL</sequence>
<protein>
    <submittedName>
        <fullName evidence="1">Uncharacterized protein</fullName>
    </submittedName>
</protein>
<reference evidence="1" key="1">
    <citation type="submission" date="2018-02" db="EMBL/GenBank/DDBJ databases">
        <title>Rhizophora mucronata_Transcriptome.</title>
        <authorList>
            <person name="Meera S.P."/>
            <person name="Sreeshan A."/>
            <person name="Augustine A."/>
        </authorList>
    </citation>
    <scope>NUCLEOTIDE SEQUENCE</scope>
    <source>
        <tissue evidence="1">Leaf</tissue>
    </source>
</reference>
<name>A0A2P2P913_RHIMU</name>
<dbReference type="AlphaFoldDB" id="A0A2P2P913"/>
<proteinExistence type="predicted"/>
<dbReference type="EMBL" id="GGEC01070728">
    <property type="protein sequence ID" value="MBX51212.1"/>
    <property type="molecule type" value="Transcribed_RNA"/>
</dbReference>
<organism evidence="1">
    <name type="scientific">Rhizophora mucronata</name>
    <name type="common">Asiatic mangrove</name>
    <dbReference type="NCBI Taxonomy" id="61149"/>
    <lineage>
        <taxon>Eukaryota</taxon>
        <taxon>Viridiplantae</taxon>
        <taxon>Streptophyta</taxon>
        <taxon>Embryophyta</taxon>
        <taxon>Tracheophyta</taxon>
        <taxon>Spermatophyta</taxon>
        <taxon>Magnoliopsida</taxon>
        <taxon>eudicotyledons</taxon>
        <taxon>Gunneridae</taxon>
        <taxon>Pentapetalae</taxon>
        <taxon>rosids</taxon>
        <taxon>fabids</taxon>
        <taxon>Malpighiales</taxon>
        <taxon>Rhizophoraceae</taxon>
        <taxon>Rhizophora</taxon>
    </lineage>
</organism>
<evidence type="ECO:0000313" key="1">
    <source>
        <dbReference type="EMBL" id="MBX51212.1"/>
    </source>
</evidence>